<dbReference type="InterPro" id="IPR004013">
    <property type="entry name" value="PHP_dom"/>
</dbReference>
<keyword evidence="4 8" id="KW-0028">Amino-acid biosynthesis</keyword>
<keyword evidence="11" id="KW-1185">Reference proteome</keyword>
<dbReference type="NCBIfam" id="TIGR01856">
    <property type="entry name" value="hisJ_fam"/>
    <property type="match status" value="1"/>
</dbReference>
<comment type="catalytic activity">
    <reaction evidence="7 8">
        <text>L-histidinol phosphate + H2O = L-histidinol + phosphate</text>
        <dbReference type="Rhea" id="RHEA:14465"/>
        <dbReference type="ChEBI" id="CHEBI:15377"/>
        <dbReference type="ChEBI" id="CHEBI:43474"/>
        <dbReference type="ChEBI" id="CHEBI:57699"/>
        <dbReference type="ChEBI" id="CHEBI:57980"/>
        <dbReference type="EC" id="3.1.3.15"/>
    </reaction>
</comment>
<name>A0ABY5I036_9FIRM</name>
<organism evidence="10 11">
    <name type="scientific">Allocoprobacillus halotolerans</name>
    <dbReference type="NCBI Taxonomy" id="2944914"/>
    <lineage>
        <taxon>Bacteria</taxon>
        <taxon>Bacillati</taxon>
        <taxon>Bacillota</taxon>
        <taxon>Erysipelotrichia</taxon>
        <taxon>Erysipelotrichales</taxon>
        <taxon>Erysipelotrichaceae</taxon>
        <taxon>Allocoprobacillus</taxon>
    </lineage>
</organism>
<reference evidence="10" key="1">
    <citation type="submission" date="2022-07" db="EMBL/GenBank/DDBJ databases">
        <title>Faecal culturing of patients with breast cancer.</title>
        <authorList>
            <person name="Teng N.M.Y."/>
            <person name="Kiu R."/>
            <person name="Evans R."/>
            <person name="Baker D.J."/>
            <person name="Zenner C."/>
            <person name="Robinson S.D."/>
            <person name="Hall L.J."/>
        </authorList>
    </citation>
    <scope>NUCLEOTIDE SEQUENCE</scope>
    <source>
        <strain evidence="10">LH1062</strain>
    </source>
</reference>
<evidence type="ECO:0000256" key="8">
    <source>
        <dbReference type="RuleBase" id="RU366003"/>
    </source>
</evidence>
<dbReference type="InterPro" id="IPR003141">
    <property type="entry name" value="Pol/His_phosphatase_N"/>
</dbReference>
<protein>
    <recommendedName>
        <fullName evidence="3 8">Histidinol-phosphatase</fullName>
        <shortName evidence="8">HolPase</shortName>
        <ecNumber evidence="3 8">3.1.3.15</ecNumber>
    </recommendedName>
</protein>
<comment type="similarity">
    <text evidence="2 8">Belongs to the PHP hydrolase family. HisK subfamily.</text>
</comment>
<dbReference type="EMBL" id="CP101620">
    <property type="protein sequence ID" value="UTY38676.1"/>
    <property type="molecule type" value="Genomic_DNA"/>
</dbReference>
<evidence type="ECO:0000256" key="6">
    <source>
        <dbReference type="ARBA" id="ARBA00023102"/>
    </source>
</evidence>
<dbReference type="SUPFAM" id="SSF89550">
    <property type="entry name" value="PHP domain-like"/>
    <property type="match status" value="1"/>
</dbReference>
<dbReference type="PANTHER" id="PTHR21039:SF0">
    <property type="entry name" value="HISTIDINOL-PHOSPHATASE"/>
    <property type="match status" value="1"/>
</dbReference>
<dbReference type="Pfam" id="PF02811">
    <property type="entry name" value="PHP"/>
    <property type="match status" value="1"/>
</dbReference>
<dbReference type="Proteomes" id="UP001060112">
    <property type="component" value="Chromosome"/>
</dbReference>
<evidence type="ECO:0000259" key="9">
    <source>
        <dbReference type="SMART" id="SM00481"/>
    </source>
</evidence>
<accession>A0ABY5I036</accession>
<feature type="domain" description="Polymerase/histidinol phosphatase N-terminal" evidence="9">
    <location>
        <begin position="3"/>
        <end position="98"/>
    </location>
</feature>
<dbReference type="EC" id="3.1.3.15" evidence="3 8"/>
<dbReference type="Gene3D" id="3.20.20.140">
    <property type="entry name" value="Metal-dependent hydrolases"/>
    <property type="match status" value="1"/>
</dbReference>
<keyword evidence="6 8" id="KW-0368">Histidine biosynthesis</keyword>
<evidence type="ECO:0000256" key="5">
    <source>
        <dbReference type="ARBA" id="ARBA00022801"/>
    </source>
</evidence>
<comment type="pathway">
    <text evidence="1 8">Amino-acid biosynthesis; L-histidine biosynthesis; L-histidine from 5-phospho-alpha-D-ribose 1-diphosphate: step 8/9.</text>
</comment>
<dbReference type="SMART" id="SM00481">
    <property type="entry name" value="POLIIIAc"/>
    <property type="match status" value="1"/>
</dbReference>
<evidence type="ECO:0000256" key="4">
    <source>
        <dbReference type="ARBA" id="ARBA00022605"/>
    </source>
</evidence>
<proteinExistence type="inferred from homology"/>
<dbReference type="InterPro" id="IPR016195">
    <property type="entry name" value="Pol/histidinol_Pase-like"/>
</dbReference>
<gene>
    <name evidence="10" type="ORF">NMU03_13830</name>
</gene>
<dbReference type="PANTHER" id="PTHR21039">
    <property type="entry name" value="HISTIDINOL PHOSPHATASE-RELATED"/>
    <property type="match status" value="1"/>
</dbReference>
<evidence type="ECO:0000256" key="1">
    <source>
        <dbReference type="ARBA" id="ARBA00004970"/>
    </source>
</evidence>
<dbReference type="InterPro" id="IPR010140">
    <property type="entry name" value="Histidinol_P_phosphatase_HisJ"/>
</dbReference>
<evidence type="ECO:0000313" key="11">
    <source>
        <dbReference type="Proteomes" id="UP001060112"/>
    </source>
</evidence>
<dbReference type="RefSeq" id="WP_290139147.1">
    <property type="nucleotide sequence ID" value="NZ_CP101620.1"/>
</dbReference>
<evidence type="ECO:0000313" key="10">
    <source>
        <dbReference type="EMBL" id="UTY38676.1"/>
    </source>
</evidence>
<sequence length="280" mass="33260">MFCDYHVHSEFSDDSTRLVEDIVLDAIKMNMQEICFTDHVDYGIKPDHCEFLDAWEDIDLTISMNVNYPVYFQSLNELKEKYKNEISIKQGLEFGIQSHRLKSYEKLYQQYKDNLDFVILSIHQVNDLEFWNYDFQNGKTEHQHYQAYYQEMYQCVQNFHHYSVLGHMDMLKRYDDREDYDAFKQNKEIITDILRYIIADGKGIELNTSSVKYGLDDTMPSQNILKLYYDLGGRILTIGSDCHNKGELGAHIEEMKTLLKNIGFKEFCTFEKMQPIFHSL</sequence>
<evidence type="ECO:0000256" key="2">
    <source>
        <dbReference type="ARBA" id="ARBA00009152"/>
    </source>
</evidence>
<keyword evidence="5 8" id="KW-0378">Hydrolase</keyword>
<evidence type="ECO:0000256" key="7">
    <source>
        <dbReference type="ARBA" id="ARBA00049158"/>
    </source>
</evidence>
<evidence type="ECO:0000256" key="3">
    <source>
        <dbReference type="ARBA" id="ARBA00013085"/>
    </source>
</evidence>